<dbReference type="EMBL" id="KZ819193">
    <property type="protein sequence ID" value="PWZ00246.1"/>
    <property type="molecule type" value="Genomic_DNA"/>
</dbReference>
<gene>
    <name evidence="2" type="ORF">BCV70DRAFT_200402</name>
</gene>
<dbReference type="Proteomes" id="UP000246740">
    <property type="component" value="Unassembled WGS sequence"/>
</dbReference>
<proteinExistence type="predicted"/>
<sequence length="86" mass="9696">MYATLTTRLQRKTVWNKVGQDEGEWLAKTCTYCSWTPSTSVGTADTDREASYSSPEMRSGVMAIRKDSRTGRIPKTCKKSARRSAR</sequence>
<name>A0A317XPL7_9BASI</name>
<organism evidence="2 3">
    <name type="scientific">Testicularia cyperi</name>
    <dbReference type="NCBI Taxonomy" id="1882483"/>
    <lineage>
        <taxon>Eukaryota</taxon>
        <taxon>Fungi</taxon>
        <taxon>Dikarya</taxon>
        <taxon>Basidiomycota</taxon>
        <taxon>Ustilaginomycotina</taxon>
        <taxon>Ustilaginomycetes</taxon>
        <taxon>Ustilaginales</taxon>
        <taxon>Anthracoideaceae</taxon>
        <taxon>Testicularia</taxon>
    </lineage>
</organism>
<keyword evidence="3" id="KW-1185">Reference proteome</keyword>
<evidence type="ECO:0000313" key="3">
    <source>
        <dbReference type="Proteomes" id="UP000246740"/>
    </source>
</evidence>
<dbReference type="InParanoid" id="A0A317XPL7"/>
<evidence type="ECO:0000256" key="1">
    <source>
        <dbReference type="SAM" id="MobiDB-lite"/>
    </source>
</evidence>
<dbReference type="AlphaFoldDB" id="A0A317XPL7"/>
<evidence type="ECO:0000313" key="2">
    <source>
        <dbReference type="EMBL" id="PWZ00246.1"/>
    </source>
</evidence>
<accession>A0A317XPL7</accession>
<protein>
    <submittedName>
        <fullName evidence="2">Uncharacterized protein</fullName>
    </submittedName>
</protein>
<reference evidence="2 3" key="1">
    <citation type="journal article" date="2018" name="Mol. Biol. Evol.">
        <title>Broad Genomic Sampling Reveals a Smut Pathogenic Ancestry of the Fungal Clade Ustilaginomycotina.</title>
        <authorList>
            <person name="Kijpornyongpan T."/>
            <person name="Mondo S.J."/>
            <person name="Barry K."/>
            <person name="Sandor L."/>
            <person name="Lee J."/>
            <person name="Lipzen A."/>
            <person name="Pangilinan J."/>
            <person name="LaButti K."/>
            <person name="Hainaut M."/>
            <person name="Henrissat B."/>
            <person name="Grigoriev I.V."/>
            <person name="Spatafora J.W."/>
            <person name="Aime M.C."/>
        </authorList>
    </citation>
    <scope>NUCLEOTIDE SEQUENCE [LARGE SCALE GENOMIC DNA]</scope>
    <source>
        <strain evidence="2 3">MCA 3645</strain>
    </source>
</reference>
<feature type="region of interest" description="Disordered" evidence="1">
    <location>
        <begin position="38"/>
        <end position="86"/>
    </location>
</feature>
<feature type="compositionally biased region" description="Basic residues" evidence="1">
    <location>
        <begin position="75"/>
        <end position="86"/>
    </location>
</feature>